<dbReference type="Gene3D" id="3.10.290.10">
    <property type="entry name" value="RNA-binding S4 domain"/>
    <property type="match status" value="1"/>
</dbReference>
<dbReference type="SUPFAM" id="SSF55174">
    <property type="entry name" value="Alpha-L RNA-binding motif"/>
    <property type="match status" value="1"/>
</dbReference>
<keyword evidence="5 8" id="KW-0694">RNA-binding</keyword>
<protein>
    <recommendedName>
        <fullName evidence="9">Pseudouridine synthase</fullName>
        <ecNumber evidence="9">5.4.99.-</ecNumber>
    </recommendedName>
</protein>
<feature type="active site" evidence="7">
    <location>
        <position position="149"/>
    </location>
</feature>
<dbReference type="Proteomes" id="UP000179037">
    <property type="component" value="Unassembled WGS sequence"/>
</dbReference>
<dbReference type="InterPro" id="IPR006145">
    <property type="entry name" value="PsdUridine_synth_RsuA/RluA"/>
</dbReference>
<evidence type="ECO:0000256" key="2">
    <source>
        <dbReference type="ARBA" id="ARBA00002876"/>
    </source>
</evidence>
<dbReference type="InterPro" id="IPR006224">
    <property type="entry name" value="PsdUridine_synth_RluA-like_CS"/>
</dbReference>
<dbReference type="AlphaFoldDB" id="A0A1F6TYI1"/>
<dbReference type="SUPFAM" id="SSF55120">
    <property type="entry name" value="Pseudouridine synthase"/>
    <property type="match status" value="1"/>
</dbReference>
<dbReference type="Gene3D" id="3.30.2350.10">
    <property type="entry name" value="Pseudouridine synthase"/>
    <property type="match status" value="1"/>
</dbReference>
<dbReference type="InterPro" id="IPR002942">
    <property type="entry name" value="S4_RNA-bd"/>
</dbReference>
<dbReference type="STRING" id="1817768.A3A87_07685"/>
<keyword evidence="6 9" id="KW-0413">Isomerase</keyword>
<dbReference type="InterPro" id="IPR036986">
    <property type="entry name" value="S4_RNA-bd_sf"/>
</dbReference>
<accession>A0A1F6TYI1</accession>
<comment type="similarity">
    <text evidence="3 9">Belongs to the pseudouridine synthase RluA family.</text>
</comment>
<evidence type="ECO:0000256" key="6">
    <source>
        <dbReference type="ARBA" id="ARBA00023235"/>
    </source>
</evidence>
<sequence length="324" mass="36120">MKKAVDPATPAVRYLEIDETRAGQRLDNFLIATLKGVPKSHIYRILRKGEVRINKGRARPDYRLEEGDVVRIPPLRQAPPPLKAGGPEAAEGYAWLLPRILFEDDDLMVVNKPAGLAVHAGSGVSVGLIEALRGLRPQAPFLELAHRLDRETSGCLLLAKSRPALIALHRMLRDGKMEKRYLALVAGTWRGGARAVRASLEKNRPRSGERMVEVSEDGREAASHFTPQQRFGSASLMEIRLLTGRTHQARVHAAHLGHPIAGDDKYGDREFNRRLQRLGLKRMFLHAQRLRFMHPVNGCKMDVEAPLPAELSSLLERLAHETAS</sequence>
<evidence type="ECO:0000256" key="9">
    <source>
        <dbReference type="RuleBase" id="RU362028"/>
    </source>
</evidence>
<evidence type="ECO:0000256" key="4">
    <source>
        <dbReference type="ARBA" id="ARBA00022552"/>
    </source>
</evidence>
<dbReference type="InterPro" id="IPR050188">
    <property type="entry name" value="RluA_PseudoU_synthase"/>
</dbReference>
<dbReference type="CDD" id="cd00165">
    <property type="entry name" value="S4"/>
    <property type="match status" value="1"/>
</dbReference>
<feature type="domain" description="RNA-binding S4" evidence="10">
    <location>
        <begin position="24"/>
        <end position="83"/>
    </location>
</feature>
<dbReference type="PROSITE" id="PS50889">
    <property type="entry name" value="S4"/>
    <property type="match status" value="1"/>
</dbReference>
<evidence type="ECO:0000256" key="8">
    <source>
        <dbReference type="PROSITE-ProRule" id="PRU00182"/>
    </source>
</evidence>
<reference evidence="11 12" key="1">
    <citation type="journal article" date="2016" name="Nat. Commun.">
        <title>Thousands of microbial genomes shed light on interconnected biogeochemical processes in an aquifer system.</title>
        <authorList>
            <person name="Anantharaman K."/>
            <person name="Brown C.T."/>
            <person name="Hug L.A."/>
            <person name="Sharon I."/>
            <person name="Castelle C.J."/>
            <person name="Probst A.J."/>
            <person name="Thomas B.C."/>
            <person name="Singh A."/>
            <person name="Wilkins M.J."/>
            <person name="Karaoz U."/>
            <person name="Brodie E.L."/>
            <person name="Williams K.H."/>
            <person name="Hubbard S.S."/>
            <person name="Banfield J.F."/>
        </authorList>
    </citation>
    <scope>NUCLEOTIDE SEQUENCE [LARGE SCALE GENOMIC DNA]</scope>
</reference>
<dbReference type="NCBIfam" id="TIGR00005">
    <property type="entry name" value="rluA_subfam"/>
    <property type="match status" value="1"/>
</dbReference>
<evidence type="ECO:0000313" key="11">
    <source>
        <dbReference type="EMBL" id="OGI50195.1"/>
    </source>
</evidence>
<dbReference type="GO" id="GO:0160141">
    <property type="term" value="F:23S rRNA pseudouridine(955/2504/2580) synthase activity"/>
    <property type="evidence" value="ECO:0007669"/>
    <property type="project" value="UniProtKB-EC"/>
</dbReference>
<comment type="function">
    <text evidence="2">Responsible for synthesis of pseudouridine from uracil at positions 955, 2504 and 2580 in 23S ribosomal RNA.</text>
</comment>
<comment type="caution">
    <text evidence="11">The sequence shown here is derived from an EMBL/GenBank/DDBJ whole genome shotgun (WGS) entry which is preliminary data.</text>
</comment>
<organism evidence="11 12">
    <name type="scientific">Candidatus Muproteobacteria bacterium RIFCSPLOWO2_01_FULL_60_18</name>
    <dbReference type="NCBI Taxonomy" id="1817768"/>
    <lineage>
        <taxon>Bacteria</taxon>
        <taxon>Pseudomonadati</taxon>
        <taxon>Pseudomonadota</taxon>
        <taxon>Candidatus Muproteobacteria</taxon>
    </lineage>
</organism>
<dbReference type="InterPro" id="IPR006225">
    <property type="entry name" value="PsdUridine_synth_RluC/D"/>
</dbReference>
<dbReference type="NCBIfam" id="NF008249">
    <property type="entry name" value="PRK11025.1"/>
    <property type="match status" value="1"/>
</dbReference>
<comment type="catalytic activity">
    <reaction evidence="1">
        <text>uridine(955/2504/2580) in 23S rRNA = pseudouridine(955/2504/2580) in 23S rRNA</text>
        <dbReference type="Rhea" id="RHEA:42528"/>
        <dbReference type="Rhea" id="RHEA-COMP:10099"/>
        <dbReference type="Rhea" id="RHEA-COMP:10100"/>
        <dbReference type="ChEBI" id="CHEBI:65314"/>
        <dbReference type="ChEBI" id="CHEBI:65315"/>
        <dbReference type="EC" id="5.4.99.24"/>
    </reaction>
</comment>
<dbReference type="GO" id="GO:0000455">
    <property type="term" value="P:enzyme-directed rRNA pseudouridine synthesis"/>
    <property type="evidence" value="ECO:0007669"/>
    <property type="project" value="TreeGrafter"/>
</dbReference>
<evidence type="ECO:0000256" key="1">
    <source>
        <dbReference type="ARBA" id="ARBA00000381"/>
    </source>
</evidence>
<dbReference type="CDD" id="cd02869">
    <property type="entry name" value="PseudoU_synth_RluA_like"/>
    <property type="match status" value="1"/>
</dbReference>
<evidence type="ECO:0000256" key="7">
    <source>
        <dbReference type="PIRSR" id="PIRSR606225-1"/>
    </source>
</evidence>
<dbReference type="GO" id="GO:0003723">
    <property type="term" value="F:RNA binding"/>
    <property type="evidence" value="ECO:0007669"/>
    <property type="project" value="UniProtKB-KW"/>
</dbReference>
<comment type="catalytic activity">
    <reaction evidence="9">
        <text>a uridine in RNA = a pseudouridine in RNA</text>
        <dbReference type="Rhea" id="RHEA:48348"/>
        <dbReference type="Rhea" id="RHEA-COMP:12068"/>
        <dbReference type="Rhea" id="RHEA-COMP:12069"/>
        <dbReference type="ChEBI" id="CHEBI:65314"/>
        <dbReference type="ChEBI" id="CHEBI:65315"/>
    </reaction>
</comment>
<evidence type="ECO:0000313" key="12">
    <source>
        <dbReference type="Proteomes" id="UP000179037"/>
    </source>
</evidence>
<dbReference type="InterPro" id="IPR020103">
    <property type="entry name" value="PsdUridine_synth_cat_dom_sf"/>
</dbReference>
<evidence type="ECO:0000256" key="5">
    <source>
        <dbReference type="ARBA" id="ARBA00022884"/>
    </source>
</evidence>
<name>A0A1F6TYI1_9PROT</name>
<dbReference type="PROSITE" id="PS01129">
    <property type="entry name" value="PSI_RLU"/>
    <property type="match status" value="1"/>
</dbReference>
<evidence type="ECO:0000256" key="3">
    <source>
        <dbReference type="ARBA" id="ARBA00010876"/>
    </source>
</evidence>
<dbReference type="EC" id="5.4.99.-" evidence="9"/>
<proteinExistence type="inferred from homology"/>
<dbReference type="Pfam" id="PF01479">
    <property type="entry name" value="S4"/>
    <property type="match status" value="1"/>
</dbReference>
<dbReference type="Pfam" id="PF00849">
    <property type="entry name" value="PseudoU_synth_2"/>
    <property type="match status" value="1"/>
</dbReference>
<keyword evidence="4" id="KW-0698">rRNA processing</keyword>
<dbReference type="SMART" id="SM00363">
    <property type="entry name" value="S4"/>
    <property type="match status" value="1"/>
</dbReference>
<dbReference type="PANTHER" id="PTHR21600:SF92">
    <property type="entry name" value="RIBOSOMAL LARGE SUBUNIT PSEUDOURIDINE SYNTHASE C"/>
    <property type="match status" value="1"/>
</dbReference>
<dbReference type="EMBL" id="MFTC01000077">
    <property type="protein sequence ID" value="OGI50195.1"/>
    <property type="molecule type" value="Genomic_DNA"/>
</dbReference>
<evidence type="ECO:0000259" key="10">
    <source>
        <dbReference type="SMART" id="SM00363"/>
    </source>
</evidence>
<gene>
    <name evidence="11" type="ORF">A3A87_07685</name>
</gene>
<dbReference type="PANTHER" id="PTHR21600">
    <property type="entry name" value="MITOCHONDRIAL RNA PSEUDOURIDINE SYNTHASE"/>
    <property type="match status" value="1"/>
</dbReference>